<protein>
    <submittedName>
        <fullName evidence="7">Glucan biosynthesis protein G</fullName>
    </submittedName>
</protein>
<evidence type="ECO:0000256" key="4">
    <source>
        <dbReference type="ARBA" id="ARBA00022764"/>
    </source>
</evidence>
<dbReference type="GO" id="GO:0030288">
    <property type="term" value="C:outer membrane-bounded periplasmic space"/>
    <property type="evidence" value="ECO:0007669"/>
    <property type="project" value="TreeGrafter"/>
</dbReference>
<evidence type="ECO:0000259" key="6">
    <source>
        <dbReference type="Pfam" id="PF04349"/>
    </source>
</evidence>
<dbReference type="GO" id="GO:0003824">
    <property type="term" value="F:catalytic activity"/>
    <property type="evidence" value="ECO:0007669"/>
    <property type="project" value="InterPro"/>
</dbReference>
<feature type="domain" description="Glucan biosynthesis periplasmic MdoG C-terminal" evidence="6">
    <location>
        <begin position="80"/>
        <end position="559"/>
    </location>
</feature>
<dbReference type="AlphaFoldDB" id="A0A5B0DY38"/>
<dbReference type="Gene3D" id="2.70.98.10">
    <property type="match status" value="1"/>
</dbReference>
<dbReference type="SUPFAM" id="SSF81296">
    <property type="entry name" value="E set domains"/>
    <property type="match status" value="1"/>
</dbReference>
<dbReference type="InterPro" id="IPR013783">
    <property type="entry name" value="Ig-like_fold"/>
</dbReference>
<comment type="caution">
    <text evidence="7">The sequence shown here is derived from an EMBL/GenBank/DDBJ whole genome shotgun (WGS) entry which is preliminary data.</text>
</comment>
<dbReference type="SUPFAM" id="SSF74650">
    <property type="entry name" value="Galactose mutarotase-like"/>
    <property type="match status" value="1"/>
</dbReference>
<gene>
    <name evidence="7" type="ORF">FPY71_00975</name>
</gene>
<organism evidence="7 8">
    <name type="scientific">Aureimonas fodinaquatilis</name>
    <dbReference type="NCBI Taxonomy" id="2565783"/>
    <lineage>
        <taxon>Bacteria</taxon>
        <taxon>Pseudomonadati</taxon>
        <taxon>Pseudomonadota</taxon>
        <taxon>Alphaproteobacteria</taxon>
        <taxon>Hyphomicrobiales</taxon>
        <taxon>Aurantimonadaceae</taxon>
        <taxon>Aureimonas</taxon>
    </lineage>
</organism>
<dbReference type="UniPathway" id="UPA00637"/>
<evidence type="ECO:0000313" key="7">
    <source>
        <dbReference type="EMBL" id="KAA0971737.1"/>
    </source>
</evidence>
<evidence type="ECO:0000256" key="2">
    <source>
        <dbReference type="ARBA" id="ARBA00005001"/>
    </source>
</evidence>
<dbReference type="Pfam" id="PF04349">
    <property type="entry name" value="MdoG"/>
    <property type="match status" value="1"/>
</dbReference>
<keyword evidence="5" id="KW-0732">Signal</keyword>
<dbReference type="EMBL" id="VTWH01000001">
    <property type="protein sequence ID" value="KAA0971737.1"/>
    <property type="molecule type" value="Genomic_DNA"/>
</dbReference>
<accession>A0A5B0DY38</accession>
<feature type="chain" id="PRO_5022791187" evidence="5">
    <location>
        <begin position="47"/>
        <end position="562"/>
    </location>
</feature>
<dbReference type="InterPro" id="IPR014756">
    <property type="entry name" value="Ig_E-set"/>
</dbReference>
<dbReference type="OrthoDB" id="9777817at2"/>
<dbReference type="InterPro" id="IPR011013">
    <property type="entry name" value="Gal_mutarotase_sf_dom"/>
</dbReference>
<proteinExistence type="inferred from homology"/>
<comment type="subcellular location">
    <subcellularLocation>
        <location evidence="1">Periplasm</location>
    </subcellularLocation>
</comment>
<evidence type="ECO:0000313" key="8">
    <source>
        <dbReference type="Proteomes" id="UP000324738"/>
    </source>
</evidence>
<keyword evidence="8" id="KW-1185">Reference proteome</keyword>
<dbReference type="Gene3D" id="2.60.40.10">
    <property type="entry name" value="Immunoglobulins"/>
    <property type="match status" value="1"/>
</dbReference>
<dbReference type="InterPro" id="IPR014718">
    <property type="entry name" value="GH-type_carb-bd"/>
</dbReference>
<evidence type="ECO:0000256" key="5">
    <source>
        <dbReference type="SAM" id="SignalP"/>
    </source>
</evidence>
<dbReference type="GO" id="GO:0051274">
    <property type="term" value="P:beta-glucan biosynthetic process"/>
    <property type="evidence" value="ECO:0007669"/>
    <property type="project" value="TreeGrafter"/>
</dbReference>
<sequence length="562" mass="62773">MLTKRTGPEKKISEPVNFFHAPTRRSALKYALAGVLSTLLSRSAFAQDAEPAPVPAAPAEVPAAEAVAREAATVVDLNNFSFDALSAAMRNRAAQPYSPPPSDLPPPIQGLDYDSYRRILYRRDRTVWLNDPFNFHMQAYFPGFLYKATTRVHIGDGTRFSLYPFSGADFEFLAPLDANQFNELPLPGVAGFRLNYPLDLPDRFDELVSFLGASYFRALGMGNRYGLSARGLALNTATSVAEEFPRFSAFYIVQPKPGEESIRIYAELDSPSLTGAYAFDIRPGAETVIDVTKRLYFRQPVERLGVAPLTSMYFFGENDHPEREDFRPEVHDSDGLFIERVNGEKLWRPLKNPTELALSYFGESSPKSFGLLQRDRDFDHYQDVEARYEVRPSLIVEPLGDWGRGVVQLVEIPTESEINDNIVAFWVPEERPEAGSEYEFRYRMRWGTLDEKRSDLAVITGSFAGLGGNAAQTGDVNTRRFEINFEGGTAANMPGGTVVEPLVDVAQNARVEHIGVSRLPSGGWRLSIELEKLDSAPVELRAKLSVAGRVVSETWLYQWIGQ</sequence>
<name>A0A5B0DY38_9HYPH</name>
<evidence type="ECO:0000256" key="1">
    <source>
        <dbReference type="ARBA" id="ARBA00004418"/>
    </source>
</evidence>
<dbReference type="PANTHER" id="PTHR30504">
    <property type="entry name" value="GLUCANS BIOSYNTHESIS PROTEIN"/>
    <property type="match status" value="1"/>
</dbReference>
<comment type="similarity">
    <text evidence="3">Belongs to the OpgD/OpgG family.</text>
</comment>
<dbReference type="InterPro" id="IPR014438">
    <property type="entry name" value="Glucan_biosyn_MdoG/MdoD"/>
</dbReference>
<dbReference type="InterPro" id="IPR007444">
    <property type="entry name" value="Glucan_biosyn_MdoG_C"/>
</dbReference>
<evidence type="ECO:0000256" key="3">
    <source>
        <dbReference type="ARBA" id="ARBA00009284"/>
    </source>
</evidence>
<dbReference type="PANTHER" id="PTHR30504:SF2">
    <property type="entry name" value="GLUCANS BIOSYNTHESIS PROTEIN G"/>
    <property type="match status" value="1"/>
</dbReference>
<dbReference type="PIRSF" id="PIRSF006281">
    <property type="entry name" value="MdoG"/>
    <property type="match status" value="1"/>
</dbReference>
<dbReference type="Proteomes" id="UP000324738">
    <property type="component" value="Unassembled WGS sequence"/>
</dbReference>
<dbReference type="GO" id="GO:0030246">
    <property type="term" value="F:carbohydrate binding"/>
    <property type="evidence" value="ECO:0007669"/>
    <property type="project" value="InterPro"/>
</dbReference>
<comment type="pathway">
    <text evidence="2">Glycan metabolism; osmoregulated periplasmic glucan (OPG) biosynthesis.</text>
</comment>
<keyword evidence="4" id="KW-0574">Periplasm</keyword>
<feature type="signal peptide" evidence="5">
    <location>
        <begin position="1"/>
        <end position="46"/>
    </location>
</feature>
<reference evidence="7 8" key="1">
    <citation type="submission" date="2019-08" db="EMBL/GenBank/DDBJ databases">
        <title>Aureimonas fodiniaquatilis sp. nov., isolated from a coal mine wastewater.</title>
        <authorList>
            <person name="Kim W."/>
        </authorList>
    </citation>
    <scope>NUCLEOTIDE SEQUENCE [LARGE SCALE GENOMIC DNA]</scope>
    <source>
        <strain evidence="7 8">CAU 1482</strain>
    </source>
</reference>